<dbReference type="PANTHER" id="PTHR37305:SF1">
    <property type="entry name" value="MEMBRANE PROTEIN"/>
    <property type="match status" value="1"/>
</dbReference>
<feature type="transmembrane region" description="Helical" evidence="1">
    <location>
        <begin position="118"/>
        <end position="145"/>
    </location>
</feature>
<dbReference type="EMBL" id="NOJY02000110">
    <property type="protein sequence ID" value="RDY25161.1"/>
    <property type="molecule type" value="Genomic_DNA"/>
</dbReference>
<feature type="transmembrane region" description="Helical" evidence="1">
    <location>
        <begin position="165"/>
        <end position="186"/>
    </location>
</feature>
<keyword evidence="1" id="KW-1133">Transmembrane helix</keyword>
<evidence type="ECO:0008006" key="4">
    <source>
        <dbReference type="Google" id="ProtNLM"/>
    </source>
</evidence>
<dbReference type="RefSeq" id="WP_094369097.1">
    <property type="nucleotide sequence ID" value="NZ_NOJY02000110.1"/>
</dbReference>
<dbReference type="OrthoDB" id="1701857at2"/>
<keyword evidence="1" id="KW-0472">Membrane</keyword>
<dbReference type="AlphaFoldDB" id="A0A371IXH1"/>
<name>A0A371IXH1_9FIRM</name>
<gene>
    <name evidence="2" type="ORF">CHL78_019675</name>
</gene>
<dbReference type="Proteomes" id="UP000215694">
    <property type="component" value="Unassembled WGS sequence"/>
</dbReference>
<sequence>MYNLIKSELYKLRFGKTYKGLCIFSIWCIFMTVVTSFNAESSGLQFIATYINDRRYGFFINTFSDVSNIKGIEFFASGMGWTLILVIGLTYVVSMFTCDEYVNGTYKSVLSYGNKRKYVYISKLITICVGICILVFAIPTMTLIIGTIINGWGIKFEIEHINQMIKLLSINAFIFISIASVFMLIATIIKNKALLVTIGTCVLVSPVLLLDKIPLDILRNHPMFMLMDTCANMPNQEFITQIIFTCSIITIVSIVVGIYIFENQDII</sequence>
<evidence type="ECO:0000313" key="3">
    <source>
        <dbReference type="Proteomes" id="UP000215694"/>
    </source>
</evidence>
<accession>A0A371IXH1</accession>
<dbReference type="PANTHER" id="PTHR37305">
    <property type="entry name" value="INTEGRAL MEMBRANE PROTEIN-RELATED"/>
    <property type="match status" value="1"/>
</dbReference>
<proteinExistence type="predicted"/>
<feature type="transmembrane region" description="Helical" evidence="1">
    <location>
        <begin position="238"/>
        <end position="261"/>
    </location>
</feature>
<feature type="transmembrane region" description="Helical" evidence="1">
    <location>
        <begin position="21"/>
        <end position="39"/>
    </location>
</feature>
<keyword evidence="3" id="KW-1185">Reference proteome</keyword>
<reference evidence="2 3" key="1">
    <citation type="journal article" date="2017" name="Genome Announc.">
        <title>Draft Genome Sequence of Romboutsia weinsteinii sp. nov. Strain CCRI-19649(T) Isolated from Surface Water.</title>
        <authorList>
            <person name="Maheux A.F."/>
            <person name="Boudreau D.K."/>
            <person name="Berube E."/>
            <person name="Boissinot M."/>
            <person name="Cantin P."/>
            <person name="Raymond F."/>
            <person name="Corbeil J."/>
            <person name="Omar R.F."/>
            <person name="Bergeron M.G."/>
        </authorList>
    </citation>
    <scope>NUCLEOTIDE SEQUENCE [LARGE SCALE GENOMIC DNA]</scope>
    <source>
        <strain evidence="2 3">CCRI-19649</strain>
    </source>
</reference>
<feature type="transmembrane region" description="Helical" evidence="1">
    <location>
        <begin position="193"/>
        <end position="218"/>
    </location>
</feature>
<feature type="transmembrane region" description="Helical" evidence="1">
    <location>
        <begin position="74"/>
        <end position="97"/>
    </location>
</feature>
<evidence type="ECO:0000256" key="1">
    <source>
        <dbReference type="SAM" id="Phobius"/>
    </source>
</evidence>
<organism evidence="2 3">
    <name type="scientific">Romboutsia weinsteinii</name>
    <dbReference type="NCBI Taxonomy" id="2020949"/>
    <lineage>
        <taxon>Bacteria</taxon>
        <taxon>Bacillati</taxon>
        <taxon>Bacillota</taxon>
        <taxon>Clostridia</taxon>
        <taxon>Peptostreptococcales</taxon>
        <taxon>Peptostreptococcaceae</taxon>
        <taxon>Romboutsia</taxon>
    </lineage>
</organism>
<keyword evidence="1" id="KW-0812">Transmembrane</keyword>
<protein>
    <recommendedName>
        <fullName evidence="4">ABC transporter permease</fullName>
    </recommendedName>
</protein>
<comment type="caution">
    <text evidence="2">The sequence shown here is derived from an EMBL/GenBank/DDBJ whole genome shotgun (WGS) entry which is preliminary data.</text>
</comment>
<evidence type="ECO:0000313" key="2">
    <source>
        <dbReference type="EMBL" id="RDY25161.1"/>
    </source>
</evidence>
<dbReference type="Pfam" id="PF12730">
    <property type="entry name" value="ABC2_membrane_4"/>
    <property type="match status" value="1"/>
</dbReference>